<proteinExistence type="predicted"/>
<accession>F1KM35</accession>
<organism evidence="1">
    <name type="scientific">Sphaerotilus natans</name>
    <dbReference type="NCBI Taxonomy" id="34103"/>
    <lineage>
        <taxon>Bacteria</taxon>
        <taxon>Pseudomonadati</taxon>
        <taxon>Pseudomonadota</taxon>
        <taxon>Betaproteobacteria</taxon>
        <taxon>Burkholderiales</taxon>
        <taxon>Sphaerotilaceae</taxon>
        <taxon>Sphaerotilus</taxon>
    </lineage>
</organism>
<evidence type="ECO:0000313" key="1">
    <source>
        <dbReference type="EMBL" id="ADZ31410.1"/>
    </source>
</evidence>
<dbReference type="AlphaFoldDB" id="F1KM35"/>
<name>F1KM35_9BURK</name>
<protein>
    <submittedName>
        <fullName evidence="1">SpeI</fullName>
    </submittedName>
</protein>
<dbReference type="EMBL" id="JF432055">
    <property type="protein sequence ID" value="ADZ31410.1"/>
    <property type="molecule type" value="Genomic_DNA"/>
</dbReference>
<reference evidence="1" key="1">
    <citation type="submission" date="2011-02" db="EMBL/GenBank/DDBJ databases">
        <title>SpeI RM system.</title>
        <authorList>
            <person name="Stewart F."/>
            <person name="Morgan R.D."/>
        </authorList>
    </citation>
    <scope>NUCLEOTIDE SEQUENCE</scope>
    <source>
        <strain evidence="1">ATCC 13923</strain>
    </source>
</reference>
<sequence length="188" mass="20831">MSIDPNKLNSALYAILGGYRGKFSNKVYNGENDEFDILMEIFGISPLLKRESRQYWGRELGMCWPRLVVEICKQTRNDFGSALQIDGGEPCDLIVGGLAIETKYRIGSGDAGTLKKFQAYGSLLSSMGYEPVLLIVREDNLGAAITACHAGGWTVITGQRTFDYLRDLTGINIKELLLQRAGKFPVVR</sequence>
<dbReference type="PRO" id="PR:F1KM35"/>
<gene>
    <name evidence="1" type="primary">speIR</name>
</gene>